<accession>A0A1T4K7D9</accession>
<evidence type="ECO:0000256" key="5">
    <source>
        <dbReference type="PIRNR" id="PIRNR038994"/>
    </source>
</evidence>
<organism evidence="10 11">
    <name type="scientific">Anaerorhabdus furcosa</name>
    <dbReference type="NCBI Taxonomy" id="118967"/>
    <lineage>
        <taxon>Bacteria</taxon>
        <taxon>Bacillati</taxon>
        <taxon>Bacillota</taxon>
        <taxon>Erysipelotrichia</taxon>
        <taxon>Erysipelotrichales</taxon>
        <taxon>Erysipelotrichaceae</taxon>
        <taxon>Anaerorhabdus</taxon>
    </lineage>
</organism>
<protein>
    <submittedName>
        <fullName evidence="10">N-acetylglucosamine-6-phosphate deacetylase</fullName>
    </submittedName>
</protein>
<feature type="binding site" evidence="7">
    <location>
        <position position="143"/>
    </location>
    <ligand>
        <name>substrate</name>
    </ligand>
</feature>
<keyword evidence="4 5" id="KW-0119">Carbohydrate metabolism</keyword>
<dbReference type="PANTHER" id="PTHR11113:SF14">
    <property type="entry name" value="N-ACETYLGLUCOSAMINE-6-PHOSPHATE DEACETYLASE"/>
    <property type="match status" value="1"/>
</dbReference>
<dbReference type="STRING" id="118967.SAMN02745191_0368"/>
<reference evidence="11" key="1">
    <citation type="submission" date="2017-02" db="EMBL/GenBank/DDBJ databases">
        <authorList>
            <person name="Varghese N."/>
            <person name="Submissions S."/>
        </authorList>
    </citation>
    <scope>NUCLEOTIDE SEQUENCE [LARGE SCALE GENOMIC DNA]</scope>
    <source>
        <strain evidence="11">ATCC 25662</strain>
    </source>
</reference>
<feature type="binding site" evidence="7">
    <location>
        <begin position="216"/>
        <end position="217"/>
    </location>
    <ligand>
        <name>substrate</name>
    </ligand>
</feature>
<keyword evidence="3 5" id="KW-0378">Hydrolase</keyword>
<dbReference type="InterPro" id="IPR011059">
    <property type="entry name" value="Metal-dep_hydrolase_composite"/>
</dbReference>
<dbReference type="Pfam" id="PF01979">
    <property type="entry name" value="Amidohydro_1"/>
    <property type="match status" value="1"/>
</dbReference>
<dbReference type="GO" id="GO:0046872">
    <property type="term" value="F:metal ion binding"/>
    <property type="evidence" value="ECO:0007669"/>
    <property type="project" value="UniProtKB-KW"/>
</dbReference>
<name>A0A1T4K7D9_9FIRM</name>
<feature type="binding site" evidence="7">
    <location>
        <position position="224"/>
    </location>
    <ligand>
        <name>substrate</name>
    </ligand>
</feature>
<dbReference type="AlphaFoldDB" id="A0A1T4K7D9"/>
<evidence type="ECO:0000313" key="11">
    <source>
        <dbReference type="Proteomes" id="UP000243297"/>
    </source>
</evidence>
<comment type="cofactor">
    <cofactor evidence="8">
        <name>a divalent metal cation</name>
        <dbReference type="ChEBI" id="CHEBI:60240"/>
    </cofactor>
    <text evidence="8">Binds 1 divalent metal cation per subunit.</text>
</comment>
<evidence type="ECO:0000313" key="10">
    <source>
        <dbReference type="EMBL" id="SJZ38326.1"/>
    </source>
</evidence>
<feature type="binding site" evidence="8">
    <location>
        <position position="126"/>
    </location>
    <ligand>
        <name>Zn(2+)</name>
        <dbReference type="ChEBI" id="CHEBI:29105"/>
    </ligand>
</feature>
<feature type="domain" description="Amidohydrolase-related" evidence="9">
    <location>
        <begin position="48"/>
        <end position="379"/>
    </location>
</feature>
<dbReference type="Gene3D" id="3.20.20.140">
    <property type="entry name" value="Metal-dependent hydrolases"/>
    <property type="match status" value="1"/>
</dbReference>
<dbReference type="SUPFAM" id="SSF51338">
    <property type="entry name" value="Composite domain of metallo-dependent hydrolases"/>
    <property type="match status" value="1"/>
</dbReference>
<dbReference type="InterPro" id="IPR003764">
    <property type="entry name" value="GlcNAc_6-P_deAcase"/>
</dbReference>
<dbReference type="EMBL" id="FUWY01000001">
    <property type="protein sequence ID" value="SJZ38326.1"/>
    <property type="molecule type" value="Genomic_DNA"/>
</dbReference>
<dbReference type="InterPro" id="IPR032466">
    <property type="entry name" value="Metal_Hydrolase"/>
</dbReference>
<evidence type="ECO:0000256" key="7">
    <source>
        <dbReference type="PIRSR" id="PIRSR038994-2"/>
    </source>
</evidence>
<keyword evidence="11" id="KW-1185">Reference proteome</keyword>
<feature type="active site" description="Proton donor/acceptor" evidence="6">
    <location>
        <position position="271"/>
    </location>
</feature>
<evidence type="ECO:0000256" key="3">
    <source>
        <dbReference type="ARBA" id="ARBA00022801"/>
    </source>
</evidence>
<keyword evidence="2 8" id="KW-0479">Metal-binding</keyword>
<feature type="binding site" evidence="8">
    <location>
        <position position="191"/>
    </location>
    <ligand>
        <name>Zn(2+)</name>
        <dbReference type="ChEBI" id="CHEBI:29105"/>
    </ligand>
</feature>
<dbReference type="GO" id="GO:0008448">
    <property type="term" value="F:N-acetylglucosamine-6-phosphate deacetylase activity"/>
    <property type="evidence" value="ECO:0007669"/>
    <property type="project" value="InterPro"/>
</dbReference>
<evidence type="ECO:0000256" key="4">
    <source>
        <dbReference type="ARBA" id="ARBA00023277"/>
    </source>
</evidence>
<feature type="binding site" evidence="7">
    <location>
        <position position="248"/>
    </location>
    <ligand>
        <name>substrate</name>
    </ligand>
</feature>
<evidence type="ECO:0000259" key="9">
    <source>
        <dbReference type="Pfam" id="PF01979"/>
    </source>
</evidence>
<dbReference type="PIRSF" id="PIRSF038994">
    <property type="entry name" value="NagA"/>
    <property type="match status" value="1"/>
</dbReference>
<feature type="binding site" evidence="8">
    <location>
        <position position="213"/>
    </location>
    <ligand>
        <name>Zn(2+)</name>
        <dbReference type="ChEBI" id="CHEBI:29105"/>
    </ligand>
</feature>
<gene>
    <name evidence="10" type="ORF">SAMN02745191_0368</name>
</gene>
<dbReference type="SUPFAM" id="SSF51556">
    <property type="entry name" value="Metallo-dependent hydrolases"/>
    <property type="match status" value="1"/>
</dbReference>
<feature type="binding site" evidence="7">
    <location>
        <begin position="307"/>
        <end position="309"/>
    </location>
    <ligand>
        <name>substrate</name>
    </ligand>
</feature>
<evidence type="ECO:0000256" key="8">
    <source>
        <dbReference type="PIRSR" id="PIRSR038994-3"/>
    </source>
</evidence>
<dbReference type="OrthoDB" id="9776488at2"/>
<evidence type="ECO:0000256" key="1">
    <source>
        <dbReference type="ARBA" id="ARBA00010716"/>
    </source>
</evidence>
<dbReference type="PANTHER" id="PTHR11113">
    <property type="entry name" value="N-ACETYLGLUCOSAMINE-6-PHOSPHATE DEACETYLASE"/>
    <property type="match status" value="1"/>
</dbReference>
<dbReference type="InterPro" id="IPR006680">
    <property type="entry name" value="Amidohydro-rel"/>
</dbReference>
<sequence>MLTVLRCDKIYTESGVIDGYIILENKMIQDICEQYDGEIDVDFRGKKIIPGLIDTHNHGFLGYPMRTSENYTIDHETAIQGYLKGLVAYGVTGVFPTCSIDKIASIATFAKDNKEKGAKILGIHSEGPWLNRVGEKGIKKGFIHPSKEIAEKMVNDGKGQLKLVSLSPEIESIESVTRVMKDKDVTLAIAHTDYLYENVNKCIDQKGFRVMTHLGNAMTGLHHRDVGAIGAGLLNNNVYCEVICDFIHVCKEMVQIMLSVKDLNKIIMISDNSEYTALPAGVYQGTDDKTTIEVGKDGSIHTETGKIQGSSIPMIYGLKNLVQELDYDLQEVLKLSSKNCCDLYKLENRGILKIGNYADIVVIDDDFTVECTYVEGNLVYDNSTKIEDLQNKDFILKHKITQCIYK</sequence>
<evidence type="ECO:0000256" key="6">
    <source>
        <dbReference type="PIRSR" id="PIRSR038994-1"/>
    </source>
</evidence>
<dbReference type="Gene3D" id="2.30.40.10">
    <property type="entry name" value="Urease, subunit C, domain 1"/>
    <property type="match status" value="1"/>
</dbReference>
<dbReference type="GO" id="GO:0006046">
    <property type="term" value="P:N-acetylglucosamine catabolic process"/>
    <property type="evidence" value="ECO:0007669"/>
    <property type="project" value="TreeGrafter"/>
</dbReference>
<dbReference type="RefSeq" id="WP_159443683.1">
    <property type="nucleotide sequence ID" value="NZ_FUWY01000001.1"/>
</dbReference>
<evidence type="ECO:0000256" key="2">
    <source>
        <dbReference type="ARBA" id="ARBA00022723"/>
    </source>
</evidence>
<comment type="similarity">
    <text evidence="1 5">Belongs to the metallo-dependent hydrolases superfamily. NagA family.</text>
</comment>
<proteinExistence type="inferred from homology"/>
<dbReference type="Proteomes" id="UP000243297">
    <property type="component" value="Unassembled WGS sequence"/>
</dbReference>